<dbReference type="Proteomes" id="UP000663889">
    <property type="component" value="Unassembled WGS sequence"/>
</dbReference>
<protein>
    <submittedName>
        <fullName evidence="2">Uncharacterized protein</fullName>
    </submittedName>
</protein>
<reference evidence="2" key="1">
    <citation type="submission" date="2021-02" db="EMBL/GenBank/DDBJ databases">
        <authorList>
            <person name="Nowell W R."/>
        </authorList>
    </citation>
    <scope>NUCLEOTIDE SEQUENCE</scope>
</reference>
<accession>A0A814LHY8</accession>
<name>A0A814LHY8_9BILA</name>
<dbReference type="EMBL" id="CAJNOU010000691">
    <property type="protein sequence ID" value="CAF1066451.1"/>
    <property type="molecule type" value="Genomic_DNA"/>
</dbReference>
<dbReference type="EMBL" id="CAJOBE010000718">
    <property type="protein sequence ID" value="CAF3677924.1"/>
    <property type="molecule type" value="Genomic_DNA"/>
</dbReference>
<dbReference type="EMBL" id="CAJNOO010000696">
    <property type="protein sequence ID" value="CAF1013236.1"/>
    <property type="molecule type" value="Genomic_DNA"/>
</dbReference>
<gene>
    <name evidence="3" type="ORF">FNK824_LOCUS7646</name>
    <name evidence="4" type="ORF">OTI717_LOCUS16618</name>
    <name evidence="1" type="ORF">RFH988_LOCUS14795</name>
    <name evidence="2" type="ORF">SEV965_LOCUS14123</name>
</gene>
<evidence type="ECO:0000313" key="2">
    <source>
        <dbReference type="EMBL" id="CAF1066451.1"/>
    </source>
</evidence>
<dbReference type="AlphaFoldDB" id="A0A814LHY8"/>
<dbReference type="Proteomes" id="UP000663823">
    <property type="component" value="Unassembled WGS sequence"/>
</dbReference>
<dbReference type="Proteomes" id="UP000663882">
    <property type="component" value="Unassembled WGS sequence"/>
</dbReference>
<comment type="caution">
    <text evidence="2">The sequence shown here is derived from an EMBL/GenBank/DDBJ whole genome shotgun (WGS) entry which is preliminary data.</text>
</comment>
<sequence>MVHDTNHEKSDRDFLFITKIENETQRTYLKFQKDFDYFHSFKLHRSNNCDITIRTSVECIFYPNEFILRNNIDYKTIYLTKYCNPLRLKQVIFYENYSSLKYIIDNDEDDSNYFPLKSNSNPTINQLLCDAIHTTTIDEDGILKYLFHGLRYLDIGEQLIRTKSIYDFKPICIHLNDDDDDDSIKQLITSSYHVGIYSDIVEPIKTLTDNIFNDFDIQRLKIKSLASNNGVPENDIDKLLFWNKKSNYFEFHHKIFI</sequence>
<dbReference type="Proteomes" id="UP000663874">
    <property type="component" value="Unassembled WGS sequence"/>
</dbReference>
<evidence type="ECO:0000313" key="1">
    <source>
        <dbReference type="EMBL" id="CAF1013236.1"/>
    </source>
</evidence>
<proteinExistence type="predicted"/>
<evidence type="ECO:0000313" key="5">
    <source>
        <dbReference type="Proteomes" id="UP000663889"/>
    </source>
</evidence>
<organism evidence="2 5">
    <name type="scientific">Rotaria sordida</name>
    <dbReference type="NCBI Taxonomy" id="392033"/>
    <lineage>
        <taxon>Eukaryota</taxon>
        <taxon>Metazoa</taxon>
        <taxon>Spiralia</taxon>
        <taxon>Gnathifera</taxon>
        <taxon>Rotifera</taxon>
        <taxon>Eurotatoria</taxon>
        <taxon>Bdelloidea</taxon>
        <taxon>Philodinida</taxon>
        <taxon>Philodinidae</taxon>
        <taxon>Rotaria</taxon>
    </lineage>
</organism>
<evidence type="ECO:0000313" key="4">
    <source>
        <dbReference type="EMBL" id="CAF3770262.1"/>
    </source>
</evidence>
<dbReference type="EMBL" id="CAJOAX010002094">
    <property type="protein sequence ID" value="CAF3770262.1"/>
    <property type="molecule type" value="Genomic_DNA"/>
</dbReference>
<evidence type="ECO:0000313" key="3">
    <source>
        <dbReference type="EMBL" id="CAF3677924.1"/>
    </source>
</evidence>